<sequence length="67" mass="7551">MEKQQAEKLALHITLTLLKTEPNIVLAGKQKPNYPKEIVNFAKTLAQELERELGDIPTNSVLIQDSH</sequence>
<dbReference type="Proteomes" id="UP000188728">
    <property type="component" value="Unassembled WGS sequence"/>
</dbReference>
<protein>
    <submittedName>
        <fullName evidence="1">Uncharacterized protein</fullName>
    </submittedName>
</protein>
<dbReference type="RefSeq" id="WP_077474000.1">
    <property type="nucleotide sequence ID" value="NZ_MLHK01000029.1"/>
</dbReference>
<dbReference type="EMBL" id="MLHK01000029">
    <property type="protein sequence ID" value="OOF45621.1"/>
    <property type="molecule type" value="Genomic_DNA"/>
</dbReference>
<gene>
    <name evidence="1" type="ORF">BKK51_05925</name>
</gene>
<organism evidence="1 2">
    <name type="scientific">Rodentibacter trehalosifermentans</name>
    <dbReference type="NCBI Taxonomy" id="1908263"/>
    <lineage>
        <taxon>Bacteria</taxon>
        <taxon>Pseudomonadati</taxon>
        <taxon>Pseudomonadota</taxon>
        <taxon>Gammaproteobacteria</taxon>
        <taxon>Pasteurellales</taxon>
        <taxon>Pasteurellaceae</taxon>
        <taxon>Rodentibacter</taxon>
    </lineage>
</organism>
<accession>A0A1V3IU43</accession>
<proteinExistence type="predicted"/>
<comment type="caution">
    <text evidence="1">The sequence shown here is derived from an EMBL/GenBank/DDBJ whole genome shotgun (WGS) entry which is preliminary data.</text>
</comment>
<dbReference type="AlphaFoldDB" id="A0A1V3IU43"/>
<name>A0A1V3IU43_9PAST</name>
<evidence type="ECO:0000313" key="2">
    <source>
        <dbReference type="Proteomes" id="UP000188728"/>
    </source>
</evidence>
<evidence type="ECO:0000313" key="1">
    <source>
        <dbReference type="EMBL" id="OOF45621.1"/>
    </source>
</evidence>
<reference evidence="1 2" key="1">
    <citation type="submission" date="2016-10" db="EMBL/GenBank/DDBJ databases">
        <title>Rodentibacter gen. nov. and new species.</title>
        <authorList>
            <person name="Christensen H."/>
        </authorList>
    </citation>
    <scope>NUCLEOTIDE SEQUENCE [LARGE SCALE GENOMIC DNA]</scope>
    <source>
        <strain evidence="1 2">H1983213011</strain>
    </source>
</reference>